<keyword evidence="7" id="KW-0732">Signal</keyword>
<comment type="similarity">
    <text evidence="2 6">Belongs to the glycosyl hydrolase 3 family.</text>
</comment>
<dbReference type="InterPro" id="IPR001466">
    <property type="entry name" value="Beta-lactam-related"/>
</dbReference>
<feature type="signal peptide" evidence="7">
    <location>
        <begin position="1"/>
        <end position="22"/>
    </location>
</feature>
<dbReference type="Proteomes" id="UP000321367">
    <property type="component" value="Unassembled WGS sequence"/>
</dbReference>
<dbReference type="EMBL" id="VORY01000001">
    <property type="protein sequence ID" value="TXD95510.1"/>
    <property type="molecule type" value="Genomic_DNA"/>
</dbReference>
<evidence type="ECO:0000259" key="10">
    <source>
        <dbReference type="Pfam" id="PF01915"/>
    </source>
</evidence>
<evidence type="ECO:0000256" key="5">
    <source>
        <dbReference type="ARBA" id="ARBA00023295"/>
    </source>
</evidence>
<evidence type="ECO:0000259" key="8">
    <source>
        <dbReference type="Pfam" id="PF00144"/>
    </source>
</evidence>
<evidence type="ECO:0000256" key="2">
    <source>
        <dbReference type="ARBA" id="ARBA00005336"/>
    </source>
</evidence>
<dbReference type="Pfam" id="PF00933">
    <property type="entry name" value="Glyco_hydro_3"/>
    <property type="match status" value="1"/>
</dbReference>
<evidence type="ECO:0000256" key="7">
    <source>
        <dbReference type="SAM" id="SignalP"/>
    </source>
</evidence>
<dbReference type="GO" id="GO:0009254">
    <property type="term" value="P:peptidoglycan turnover"/>
    <property type="evidence" value="ECO:0007669"/>
    <property type="project" value="TreeGrafter"/>
</dbReference>
<keyword evidence="5 6" id="KW-0326">Glycosidase</keyword>
<dbReference type="SUPFAM" id="SSF52279">
    <property type="entry name" value="Beta-D-glucan exohydrolase, C-terminal domain"/>
    <property type="match status" value="1"/>
</dbReference>
<dbReference type="AlphaFoldDB" id="A0A5C6ZZM4"/>
<dbReference type="InterPro" id="IPR012338">
    <property type="entry name" value="Beta-lactam/transpept-like"/>
</dbReference>
<evidence type="ECO:0000256" key="1">
    <source>
        <dbReference type="ARBA" id="ARBA00001231"/>
    </source>
</evidence>
<evidence type="ECO:0000259" key="9">
    <source>
        <dbReference type="Pfam" id="PF00933"/>
    </source>
</evidence>
<dbReference type="GO" id="GO:0004563">
    <property type="term" value="F:beta-N-acetylhexosaminidase activity"/>
    <property type="evidence" value="ECO:0007669"/>
    <property type="project" value="UniProtKB-EC"/>
</dbReference>
<name>A0A5C6ZZM4_9FLAO</name>
<dbReference type="InterPro" id="IPR019800">
    <property type="entry name" value="Glyco_hydro_3_AS"/>
</dbReference>
<comment type="catalytic activity">
    <reaction evidence="1">
        <text>Hydrolysis of terminal non-reducing N-acetyl-D-hexosamine residues in N-acetyl-beta-D-hexosaminides.</text>
        <dbReference type="EC" id="3.2.1.52"/>
    </reaction>
</comment>
<feature type="domain" description="Glycoside hydrolase family 3 N-terminal" evidence="9">
    <location>
        <begin position="49"/>
        <end position="362"/>
    </location>
</feature>
<evidence type="ECO:0000256" key="4">
    <source>
        <dbReference type="ARBA" id="ARBA00022801"/>
    </source>
</evidence>
<feature type="domain" description="Beta-lactamase-related" evidence="8">
    <location>
        <begin position="597"/>
        <end position="960"/>
    </location>
</feature>
<dbReference type="GO" id="GO:0005975">
    <property type="term" value="P:carbohydrate metabolic process"/>
    <property type="evidence" value="ECO:0007669"/>
    <property type="project" value="InterPro"/>
</dbReference>
<dbReference type="PROSITE" id="PS00775">
    <property type="entry name" value="GLYCOSYL_HYDROL_F3"/>
    <property type="match status" value="1"/>
</dbReference>
<proteinExistence type="inferred from homology"/>
<organism evidence="11 12">
    <name type="scientific">Gillisia hiemivivida</name>
    <dbReference type="NCBI Taxonomy" id="291190"/>
    <lineage>
        <taxon>Bacteria</taxon>
        <taxon>Pseudomonadati</taxon>
        <taxon>Bacteroidota</taxon>
        <taxon>Flavobacteriia</taxon>
        <taxon>Flavobacteriales</taxon>
        <taxon>Flavobacteriaceae</taxon>
        <taxon>Gillisia</taxon>
    </lineage>
</organism>
<feature type="chain" id="PRO_5023109592" description="beta-N-acetylhexosaminidase" evidence="7">
    <location>
        <begin position="23"/>
        <end position="981"/>
    </location>
</feature>
<dbReference type="Gene3D" id="3.20.20.300">
    <property type="entry name" value="Glycoside hydrolase, family 3, N-terminal domain"/>
    <property type="match status" value="1"/>
</dbReference>
<dbReference type="InterPro" id="IPR036962">
    <property type="entry name" value="Glyco_hydro_3_N_sf"/>
</dbReference>
<dbReference type="Gene3D" id="3.40.710.10">
    <property type="entry name" value="DD-peptidase/beta-lactamase superfamily"/>
    <property type="match status" value="1"/>
</dbReference>
<feature type="domain" description="Glycoside hydrolase family 3 C-terminal" evidence="10">
    <location>
        <begin position="402"/>
        <end position="564"/>
    </location>
</feature>
<dbReference type="PANTHER" id="PTHR30480:SF13">
    <property type="entry name" value="BETA-HEXOSAMINIDASE"/>
    <property type="match status" value="1"/>
</dbReference>
<comment type="caution">
    <text evidence="11">The sequence shown here is derived from an EMBL/GenBank/DDBJ whole genome shotgun (WGS) entry which is preliminary data.</text>
</comment>
<protein>
    <recommendedName>
        <fullName evidence="3">beta-N-acetylhexosaminidase</fullName>
        <ecNumber evidence="3">3.2.1.52</ecNumber>
    </recommendedName>
</protein>
<evidence type="ECO:0000256" key="6">
    <source>
        <dbReference type="RuleBase" id="RU361161"/>
    </source>
</evidence>
<keyword evidence="4 6" id="KW-0378">Hydrolase</keyword>
<dbReference type="Pfam" id="PF01915">
    <property type="entry name" value="Glyco_hydro_3_C"/>
    <property type="match status" value="1"/>
</dbReference>
<dbReference type="OrthoDB" id="9805821at2"/>
<dbReference type="InterPro" id="IPR036881">
    <property type="entry name" value="Glyco_hydro_3_C_sf"/>
</dbReference>
<evidence type="ECO:0000256" key="3">
    <source>
        <dbReference type="ARBA" id="ARBA00012663"/>
    </source>
</evidence>
<dbReference type="InterPro" id="IPR050226">
    <property type="entry name" value="NagZ_Beta-hexosaminidase"/>
</dbReference>
<dbReference type="Gene3D" id="3.40.50.1700">
    <property type="entry name" value="Glycoside hydrolase family 3 C-terminal domain"/>
    <property type="match status" value="1"/>
</dbReference>
<dbReference type="EC" id="3.2.1.52" evidence="3"/>
<dbReference type="PANTHER" id="PTHR30480">
    <property type="entry name" value="BETA-HEXOSAMINIDASE-RELATED"/>
    <property type="match status" value="1"/>
</dbReference>
<sequence length="981" mass="109892">MRSFKFLCLVFFCFNLSGYAQKDSIKSPGFLKFTHSVWVDSVMTTLSKEERIAQLIMVAAYSNRGEEHKQEILKLVKKQKIGGLIFFQGGPVRQVKLMNKYQEASNVPLLGAIDAEWGIGMRLDSTISYPFQMSLGALQNDSLIYAMGVEVAKQIKRVGLHLNFAPVVDVNNNAANPVINFRSFGENKVKVAEKGIAYMLGLQEHGVLPTAKHFPGHGDTDTDSHYALPRIMHSRARLDNTELYPFREIIKAGIGGVMVAHLDVPALDSTGVPSTLSKPIISGLLKEELGFQGLIVTDAMNMKGVTKDNSPGVVDKDAILAGNDLLEFTEDVPKAIEEIKKAIKKGLISQKEIDDRCRKILAIKQWVGLNKYKPIDLKNIGKDLNSSKAELLNRNLTEASLTVLRNESELLPLRRLDTLKIASISVGGEANYQFQKTLGLYSKINHFNIPYEATKAELDSIKNNISEFNLVIIGLHDDSKYPRNNMKISAEVQSFLKAIAETKKSILTFFKNPYSLANLEVAESASALILTYQDSKNSEDLAAQLIFGGVGANGKLPVSIGEKYKEGDGLIISGGLRFKYTLPEDANMNAKFLNRKIDSLMQQAMDLKAIPGGQILVARDQKVVFHKAYGSQSYSDTTKVKLSDLYDLASVTKITSVLPALMKLKDEGKFSLEAGIDAYLPYFENSNKSGISMRKILAHQAGFKSWIPYWETTLRRNGTYKWKTIKKDSSARFPVKIAENMWLFKNYQKEIFKQIKRSDLEKEQKYLYSGLAFYLFPSIIEKLSKEEFTSYLDANFYDKLGSTSLTYNPMKKYDLDKIIPTENDFFFRKRTIHGKVYDEGAIMMSGVSGNAGLFSNANDVAKLMQMYLNNGTYGGVNYISEATLEEFTKYQFPENGNRRGLGFDKPSLDERSLNGNTAISASDASFGHTGYTGTMVWMDPETKLLFIFLSNRVQPTRDNTLLYKLNTRTNIQQILYDAIIE</sequence>
<dbReference type="InterPro" id="IPR001764">
    <property type="entry name" value="Glyco_hydro_3_N"/>
</dbReference>
<dbReference type="InterPro" id="IPR002772">
    <property type="entry name" value="Glyco_hydro_3_C"/>
</dbReference>
<evidence type="ECO:0000313" key="11">
    <source>
        <dbReference type="EMBL" id="TXD95510.1"/>
    </source>
</evidence>
<gene>
    <name evidence="11" type="ORF">ES724_00300</name>
</gene>
<dbReference type="InterPro" id="IPR017853">
    <property type="entry name" value="GH"/>
</dbReference>
<dbReference type="PRINTS" id="PR00133">
    <property type="entry name" value="GLHYDRLASE3"/>
</dbReference>
<accession>A0A5C6ZZM4</accession>
<dbReference type="SUPFAM" id="SSF51445">
    <property type="entry name" value="(Trans)glycosidases"/>
    <property type="match status" value="1"/>
</dbReference>
<reference evidence="11 12" key="1">
    <citation type="submission" date="2019-08" db="EMBL/GenBank/DDBJ databases">
        <title>Genome sequence of Gillisia hiemivivida IC154 (type strain).</title>
        <authorList>
            <person name="Bowman J.P."/>
        </authorList>
    </citation>
    <scope>NUCLEOTIDE SEQUENCE [LARGE SCALE GENOMIC DNA]</scope>
    <source>
        <strain evidence="11 12">IC154</strain>
    </source>
</reference>
<keyword evidence="12" id="KW-1185">Reference proteome</keyword>
<dbReference type="RefSeq" id="WP_146928145.1">
    <property type="nucleotide sequence ID" value="NZ_CBCSHZ010000002.1"/>
</dbReference>
<dbReference type="Pfam" id="PF00144">
    <property type="entry name" value="Beta-lactamase"/>
    <property type="match status" value="1"/>
</dbReference>
<dbReference type="SUPFAM" id="SSF56601">
    <property type="entry name" value="beta-lactamase/transpeptidase-like"/>
    <property type="match status" value="1"/>
</dbReference>
<evidence type="ECO:0000313" key="12">
    <source>
        <dbReference type="Proteomes" id="UP000321367"/>
    </source>
</evidence>